<feature type="domain" description="N-acetyltransferase" evidence="1">
    <location>
        <begin position="2"/>
        <end position="171"/>
    </location>
</feature>
<evidence type="ECO:0000313" key="2">
    <source>
        <dbReference type="EMBL" id="MBJ8350397.1"/>
    </source>
</evidence>
<dbReference type="InterPro" id="IPR000182">
    <property type="entry name" value="GNAT_dom"/>
</dbReference>
<dbReference type="Pfam" id="PF00583">
    <property type="entry name" value="Acetyltransf_1"/>
    <property type="match status" value="1"/>
</dbReference>
<dbReference type="Gene3D" id="3.40.630.30">
    <property type="match status" value="1"/>
</dbReference>
<name>A0A934PB18_9STRE</name>
<proteinExistence type="predicted"/>
<dbReference type="PANTHER" id="PTHR39173">
    <property type="entry name" value="ACETYLTRANSFERASE"/>
    <property type="match status" value="1"/>
</dbReference>
<comment type="caution">
    <text evidence="2">The sequence shown here is derived from an EMBL/GenBank/DDBJ whole genome shotgun (WGS) entry which is preliminary data.</text>
</comment>
<dbReference type="CDD" id="cd04301">
    <property type="entry name" value="NAT_SF"/>
    <property type="match status" value="1"/>
</dbReference>
<sequence>MDDIRTLRLSDEKAFYTFNRLLNKEKEAGNSFIQTRLIDDYSSFYQKTKQLETLSNHPDWSTVTSYYYFRDQEILAKISCRWELEKGNLSEIGGHIGYVTLSSYRRQGITTKLLYFAFEKYKERNIKDIFITALEDNIASRRTIEKVGGRLQDIITMEDGKKLARYWINIERTLA</sequence>
<reference evidence="2 3" key="1">
    <citation type="journal article" date="2021" name="Int. J. Syst. Evol. Microbiol.">
        <title>Streptococcus vicugnae sp. nov., isolated from faeces of alpacas (Vicugna pacos) and cattle (Bos taurus), Streptococcus zalophi sp. nov., and Streptococcus pacificus sp. nov., isolated from respiratory tract of California sea lions (Zalophus californianus).</title>
        <authorList>
            <person name="Volokhov D.V."/>
            <person name="Zagorodnyaya T.A."/>
            <person name="Shen Z."/>
            <person name="Blom J."/>
            <person name="Furtak V.A."/>
            <person name="Eisenberg T."/>
            <person name="Fan P."/>
            <person name="Jeong K.C."/>
            <person name="Gao Y."/>
            <person name="Zhang S."/>
            <person name="Amselle M."/>
        </authorList>
    </citation>
    <scope>NUCLEOTIDE SEQUENCE [LARGE SCALE GENOMIC DNA]</scope>
    <source>
        <strain evidence="3">CSL7508-lung</strain>
    </source>
</reference>
<gene>
    <name evidence="2" type="ORF">JHK64_07145</name>
</gene>
<protein>
    <submittedName>
        <fullName evidence="2">GNAT family N-acetyltransferase</fullName>
    </submittedName>
</protein>
<organism evidence="2 3">
    <name type="scientific">Streptococcus zalophi</name>
    <dbReference type="NCBI Taxonomy" id="640031"/>
    <lineage>
        <taxon>Bacteria</taxon>
        <taxon>Bacillati</taxon>
        <taxon>Bacillota</taxon>
        <taxon>Bacilli</taxon>
        <taxon>Lactobacillales</taxon>
        <taxon>Streptococcaceae</taxon>
        <taxon>Streptococcus</taxon>
    </lineage>
</organism>
<dbReference type="InterPro" id="IPR016181">
    <property type="entry name" value="Acyl_CoA_acyltransferase"/>
</dbReference>
<dbReference type="PROSITE" id="PS51186">
    <property type="entry name" value="GNAT"/>
    <property type="match status" value="1"/>
</dbReference>
<dbReference type="AlphaFoldDB" id="A0A934PB18"/>
<evidence type="ECO:0000313" key="3">
    <source>
        <dbReference type="Proteomes" id="UP000644875"/>
    </source>
</evidence>
<dbReference type="GO" id="GO:0016747">
    <property type="term" value="F:acyltransferase activity, transferring groups other than amino-acyl groups"/>
    <property type="evidence" value="ECO:0007669"/>
    <property type="project" value="InterPro"/>
</dbReference>
<dbReference type="Proteomes" id="UP000644875">
    <property type="component" value="Unassembled WGS sequence"/>
</dbReference>
<dbReference type="EMBL" id="JAENBP010000011">
    <property type="protein sequence ID" value="MBJ8350397.1"/>
    <property type="molecule type" value="Genomic_DNA"/>
</dbReference>
<dbReference type="SUPFAM" id="SSF55729">
    <property type="entry name" value="Acyl-CoA N-acyltransferases (Nat)"/>
    <property type="match status" value="1"/>
</dbReference>
<dbReference type="RefSeq" id="WP_199568304.1">
    <property type="nucleotide sequence ID" value="NZ_JAENBP010000011.1"/>
</dbReference>
<dbReference type="PANTHER" id="PTHR39173:SF1">
    <property type="entry name" value="ACETYLTRANSFERASE"/>
    <property type="match status" value="1"/>
</dbReference>
<accession>A0A934PB18</accession>
<evidence type="ECO:0000259" key="1">
    <source>
        <dbReference type="PROSITE" id="PS51186"/>
    </source>
</evidence>
<keyword evidence="3" id="KW-1185">Reference proteome</keyword>